<sequence>MASRRDLKKVVHYLSNEFIADALLYLMIEDKNDSEIEGLVEATINAEEEAIDQINNKGYEGSANKHFKQVRTSFVEKIDANYTKLVDMMK</sequence>
<reference evidence="1 2" key="1">
    <citation type="submission" date="2021-12" db="EMBL/GenBank/DDBJ databases">
        <title>Genome sequencing of bacteria with rrn-lacking chromosome and rrn-plasmid.</title>
        <authorList>
            <person name="Anda M."/>
            <person name="Iwasaki W."/>
        </authorList>
    </citation>
    <scope>NUCLEOTIDE SEQUENCE [LARGE SCALE GENOMIC DNA]</scope>
    <source>
        <strain evidence="1 2">NBRC 101262</strain>
        <plasmid evidence="1 2">pPP3</plasmid>
    </source>
</reference>
<evidence type="ECO:0000313" key="2">
    <source>
        <dbReference type="Proteomes" id="UP001354989"/>
    </source>
</evidence>
<dbReference type="Proteomes" id="UP001354989">
    <property type="component" value="Plasmid pPP3"/>
</dbReference>
<geneLocation type="plasmid" evidence="1 2">
    <name>pPP3</name>
</geneLocation>
<dbReference type="RefSeq" id="WP_332920261.1">
    <property type="nucleotide sequence ID" value="NZ_AP025295.1"/>
</dbReference>
<name>A0ABM7VKN5_9BACT</name>
<keyword evidence="2" id="KW-1185">Reference proteome</keyword>
<evidence type="ECO:0000313" key="1">
    <source>
        <dbReference type="EMBL" id="BDD01563.1"/>
    </source>
</evidence>
<keyword evidence="1" id="KW-0614">Plasmid</keyword>
<dbReference type="EMBL" id="AP025295">
    <property type="protein sequence ID" value="BDD01563.1"/>
    <property type="molecule type" value="Genomic_DNA"/>
</dbReference>
<accession>A0ABM7VKN5</accession>
<protein>
    <submittedName>
        <fullName evidence="1">Uncharacterized protein</fullName>
    </submittedName>
</protein>
<gene>
    <name evidence="1" type="ORF">PEPS_38430</name>
</gene>
<proteinExistence type="predicted"/>
<organism evidence="1 2">
    <name type="scientific">Persicobacter psychrovividus</name>
    <dbReference type="NCBI Taxonomy" id="387638"/>
    <lineage>
        <taxon>Bacteria</taxon>
        <taxon>Pseudomonadati</taxon>
        <taxon>Bacteroidota</taxon>
        <taxon>Cytophagia</taxon>
        <taxon>Cytophagales</taxon>
        <taxon>Persicobacteraceae</taxon>
        <taxon>Persicobacter</taxon>
    </lineage>
</organism>